<keyword evidence="2" id="KW-1185">Reference proteome</keyword>
<reference evidence="2" key="1">
    <citation type="journal article" date="2023" name="Front. Plant Sci.">
        <title>Chromosomal-level genome assembly of Melastoma candidum provides insights into trichome evolution.</title>
        <authorList>
            <person name="Zhong Y."/>
            <person name="Wu W."/>
            <person name="Sun C."/>
            <person name="Zou P."/>
            <person name="Liu Y."/>
            <person name="Dai S."/>
            <person name="Zhou R."/>
        </authorList>
    </citation>
    <scope>NUCLEOTIDE SEQUENCE [LARGE SCALE GENOMIC DNA]</scope>
</reference>
<gene>
    <name evidence="1" type="ORF">MLD38_026495</name>
</gene>
<proteinExistence type="predicted"/>
<evidence type="ECO:0000313" key="1">
    <source>
        <dbReference type="EMBL" id="KAI4341817.1"/>
    </source>
</evidence>
<evidence type="ECO:0000313" key="2">
    <source>
        <dbReference type="Proteomes" id="UP001057402"/>
    </source>
</evidence>
<dbReference type="EMBL" id="CM042886">
    <property type="protein sequence ID" value="KAI4341817.1"/>
    <property type="molecule type" value="Genomic_DNA"/>
</dbReference>
<sequence length="934" mass="103767">MEPPRQRRSKICIAARRPSSSPAAGNRLKQRPANLGDLSPESSTCSSCTCEEDLLKLDFGRKSSKQASLPNGTPMKKLLAKEMLREAKVKRQSPGVVAKLMGFDGIPSYSQQTSSSFQRRQVEDHHLRRKVERAKRSGNISCRGSSRRSSRDEQEFKDVFEVTECTKPRSCDHFPSRSVEHEVGEAEIAFIREKFLDAKQLSMDDRIQDSKAFDGTLEVLDFNKDLLLKFLQQPDPLFTKHVHELQGTTLDSHWSNDVPARKASGDRDFETWSPSTKSLKDNGPRKQGKSAKSFPKYSPSGALKPEGLTRPYTLPTRIVVLKPLMGMGQDTLEANFSPSRQSLLSEFDVPIEFVSLKSSENKLAERKRNSDQMKKPRAIAREIFQKARSTNSSIGSVSSASSRHAVCVKDKSSSTMSHDEFAYESDRTSAGINSPNRKYGSLHSVESSVCKEAKRRLSERWKLAHKSREKGEPSKGSTLAEMLAIPDRLVRCPDLHKVGQQGLNNGSAISVEPLGISSRDGGKGVDLAKLSRSRSLSASSMQRSSTSRYPRISRSRHASCDFMETMPRETTRWEKHRPTKGNNNTAYTLASGGLKYPCSERQSPGYKSGYSSDASAEIGSIHGQVAVGLKDIDRPTQSPVEEVMAKLSPSTGSEVPFLQQDSSICCIHELPSQEQPCLAPENSPVSNPLPDSSSSKEVDQPSPVSVLEAPFSDDISSGSECFESLSADLQGLRLQLELLKLESRAYKEGSMIDMGDDGTVEEPIYSLEGMELHESAENWEFYYITDLLIASGYVENEPADVFITKWHLLECPADPSIFEELEKLYDYVGSSMERKLLFDLINSGVREIYQPLMDPHPWVRPSPSTIHPSWNKEPLPDILMRLVTCCNRKAGKEALDKALVNDANWLSVGDDIDLIGKDLTGLLESALVDELLEM</sequence>
<comment type="caution">
    <text evidence="1">The sequence shown here is derived from an EMBL/GenBank/DDBJ whole genome shotgun (WGS) entry which is preliminary data.</text>
</comment>
<accession>A0ACB9NYT1</accession>
<name>A0ACB9NYT1_9MYRT</name>
<protein>
    <submittedName>
        <fullName evidence="1">Uncharacterized protein</fullName>
    </submittedName>
</protein>
<dbReference type="Proteomes" id="UP001057402">
    <property type="component" value="Chromosome 7"/>
</dbReference>
<organism evidence="1 2">
    <name type="scientific">Melastoma candidum</name>
    <dbReference type="NCBI Taxonomy" id="119954"/>
    <lineage>
        <taxon>Eukaryota</taxon>
        <taxon>Viridiplantae</taxon>
        <taxon>Streptophyta</taxon>
        <taxon>Embryophyta</taxon>
        <taxon>Tracheophyta</taxon>
        <taxon>Spermatophyta</taxon>
        <taxon>Magnoliopsida</taxon>
        <taxon>eudicotyledons</taxon>
        <taxon>Gunneridae</taxon>
        <taxon>Pentapetalae</taxon>
        <taxon>rosids</taxon>
        <taxon>malvids</taxon>
        <taxon>Myrtales</taxon>
        <taxon>Melastomataceae</taxon>
        <taxon>Melastomatoideae</taxon>
        <taxon>Melastomateae</taxon>
        <taxon>Melastoma</taxon>
    </lineage>
</organism>